<name>A0AAN9MHK5_PHACN</name>
<comment type="caution">
    <text evidence="1">The sequence shown here is derived from an EMBL/GenBank/DDBJ whole genome shotgun (WGS) entry which is preliminary data.</text>
</comment>
<organism evidence="1 2">
    <name type="scientific">Phaseolus coccineus</name>
    <name type="common">Scarlet runner bean</name>
    <name type="synonym">Phaseolus multiflorus</name>
    <dbReference type="NCBI Taxonomy" id="3886"/>
    <lineage>
        <taxon>Eukaryota</taxon>
        <taxon>Viridiplantae</taxon>
        <taxon>Streptophyta</taxon>
        <taxon>Embryophyta</taxon>
        <taxon>Tracheophyta</taxon>
        <taxon>Spermatophyta</taxon>
        <taxon>Magnoliopsida</taxon>
        <taxon>eudicotyledons</taxon>
        <taxon>Gunneridae</taxon>
        <taxon>Pentapetalae</taxon>
        <taxon>rosids</taxon>
        <taxon>fabids</taxon>
        <taxon>Fabales</taxon>
        <taxon>Fabaceae</taxon>
        <taxon>Papilionoideae</taxon>
        <taxon>50 kb inversion clade</taxon>
        <taxon>NPAAA clade</taxon>
        <taxon>indigoferoid/millettioid clade</taxon>
        <taxon>Phaseoleae</taxon>
        <taxon>Phaseolus</taxon>
    </lineage>
</organism>
<accession>A0AAN9MHK5</accession>
<protein>
    <submittedName>
        <fullName evidence="1">Uncharacterized protein</fullName>
    </submittedName>
</protein>
<evidence type="ECO:0000313" key="1">
    <source>
        <dbReference type="EMBL" id="KAK7352929.1"/>
    </source>
</evidence>
<dbReference type="AlphaFoldDB" id="A0AAN9MHK5"/>
<gene>
    <name evidence="1" type="ORF">VNO80_18360</name>
</gene>
<reference evidence="1 2" key="1">
    <citation type="submission" date="2024-01" db="EMBL/GenBank/DDBJ databases">
        <title>The genomes of 5 underutilized Papilionoideae crops provide insights into root nodulation and disease resistanc.</title>
        <authorList>
            <person name="Jiang F."/>
        </authorList>
    </citation>
    <scope>NUCLEOTIDE SEQUENCE [LARGE SCALE GENOMIC DNA]</scope>
    <source>
        <strain evidence="1">JINMINGXINNONG_FW02</strain>
        <tissue evidence="1">Leaves</tissue>
    </source>
</reference>
<proteinExistence type="predicted"/>
<keyword evidence="2" id="KW-1185">Reference proteome</keyword>
<dbReference type="Proteomes" id="UP001374584">
    <property type="component" value="Unassembled WGS sequence"/>
</dbReference>
<evidence type="ECO:0000313" key="2">
    <source>
        <dbReference type="Proteomes" id="UP001374584"/>
    </source>
</evidence>
<sequence>MSSHNVSTLGSTLPREFEGCRKYLRILITFAVLVCDGSWRENKDMKTCVLGTATCTEQVNVVANPEDRRGQFEGTSVDVDII</sequence>
<dbReference type="EMBL" id="JAYMYR010000007">
    <property type="protein sequence ID" value="KAK7352929.1"/>
    <property type="molecule type" value="Genomic_DNA"/>
</dbReference>